<evidence type="ECO:0000313" key="1">
    <source>
        <dbReference type="EMBL" id="PRQ21789.1"/>
    </source>
</evidence>
<dbReference type="AlphaFoldDB" id="A0A2P6PIN1"/>
<name>A0A2P6PIN1_ROSCH</name>
<dbReference type="Gramene" id="PRQ21789">
    <property type="protein sequence ID" value="PRQ21789"/>
    <property type="gene ID" value="RchiOBHm_Chr7g0243121"/>
</dbReference>
<comment type="caution">
    <text evidence="1">The sequence shown here is derived from an EMBL/GenBank/DDBJ whole genome shotgun (WGS) entry which is preliminary data.</text>
</comment>
<proteinExistence type="predicted"/>
<reference evidence="1 2" key="1">
    <citation type="journal article" date="2018" name="Nat. Genet.">
        <title>The Rosa genome provides new insights in the design of modern roses.</title>
        <authorList>
            <person name="Bendahmane M."/>
        </authorList>
    </citation>
    <scope>NUCLEOTIDE SEQUENCE [LARGE SCALE GENOMIC DNA]</scope>
    <source>
        <strain evidence="2">cv. Old Blush</strain>
    </source>
</reference>
<organism evidence="1 2">
    <name type="scientific">Rosa chinensis</name>
    <name type="common">China rose</name>
    <dbReference type="NCBI Taxonomy" id="74649"/>
    <lineage>
        <taxon>Eukaryota</taxon>
        <taxon>Viridiplantae</taxon>
        <taxon>Streptophyta</taxon>
        <taxon>Embryophyta</taxon>
        <taxon>Tracheophyta</taxon>
        <taxon>Spermatophyta</taxon>
        <taxon>Magnoliopsida</taxon>
        <taxon>eudicotyledons</taxon>
        <taxon>Gunneridae</taxon>
        <taxon>Pentapetalae</taxon>
        <taxon>rosids</taxon>
        <taxon>fabids</taxon>
        <taxon>Rosales</taxon>
        <taxon>Rosaceae</taxon>
        <taxon>Rosoideae</taxon>
        <taxon>Rosoideae incertae sedis</taxon>
        <taxon>Rosa</taxon>
    </lineage>
</organism>
<keyword evidence="2" id="KW-1185">Reference proteome</keyword>
<sequence>MHCYTVLSTVKFCFCPWIFVVISGCHWCVHNREVWKPLSRVRVSHRHQQRKKAWYPSFQFSKISNPLNPIESKSSSFRSPPNRKGLAILICTTREVKMRKRRRTMKKRAMLMLFRAMQLKQNKKKKKKMTMRLKLL</sequence>
<protein>
    <submittedName>
        <fullName evidence="1">Uncharacterized protein</fullName>
    </submittedName>
</protein>
<evidence type="ECO:0000313" key="2">
    <source>
        <dbReference type="Proteomes" id="UP000238479"/>
    </source>
</evidence>
<accession>A0A2P6PIN1</accession>
<dbReference type="EMBL" id="PDCK01000045">
    <property type="protein sequence ID" value="PRQ21789.1"/>
    <property type="molecule type" value="Genomic_DNA"/>
</dbReference>
<gene>
    <name evidence="1" type="ORF">RchiOBHm_Chr7g0243121</name>
</gene>
<dbReference type="Proteomes" id="UP000238479">
    <property type="component" value="Chromosome 7"/>
</dbReference>